<name>A0AAV7SI87_PLEWA</name>
<proteinExistence type="predicted"/>
<gene>
    <name evidence="2" type="ORF">NDU88_004208</name>
</gene>
<protein>
    <submittedName>
        <fullName evidence="2">Uncharacterized protein</fullName>
    </submittedName>
</protein>
<reference evidence="2" key="1">
    <citation type="journal article" date="2022" name="bioRxiv">
        <title>Sequencing and chromosome-scale assembly of the giantPleurodeles waltlgenome.</title>
        <authorList>
            <person name="Brown T."/>
            <person name="Elewa A."/>
            <person name="Iarovenko S."/>
            <person name="Subramanian E."/>
            <person name="Araus A.J."/>
            <person name="Petzold A."/>
            <person name="Susuki M."/>
            <person name="Suzuki K.-i.T."/>
            <person name="Hayashi T."/>
            <person name="Toyoda A."/>
            <person name="Oliveira C."/>
            <person name="Osipova E."/>
            <person name="Leigh N.D."/>
            <person name="Simon A."/>
            <person name="Yun M.H."/>
        </authorList>
    </citation>
    <scope>NUCLEOTIDE SEQUENCE</scope>
    <source>
        <strain evidence="2">20211129_DDA</strain>
        <tissue evidence="2">Liver</tissue>
    </source>
</reference>
<sequence>MRTWGSKLLSCSHCTPELERQNETIRVGVLPHLGEDIILGTDYEDFPSLLTKAGQEHILRTWWEEVPTGAVVEESRRPRVIPSRKQKREQRQNYIQTQKAPKSDIPEAASSVCTITGDFRQSQHDDPSLEHAWHQALNPDDHVVGPRFIIQNNLL</sequence>
<dbReference type="Proteomes" id="UP001066276">
    <property type="component" value="Chromosome 4_2"/>
</dbReference>
<dbReference type="EMBL" id="JANPWB010000008">
    <property type="protein sequence ID" value="KAJ1163755.1"/>
    <property type="molecule type" value="Genomic_DNA"/>
</dbReference>
<dbReference type="AlphaFoldDB" id="A0AAV7SI87"/>
<evidence type="ECO:0000313" key="2">
    <source>
        <dbReference type="EMBL" id="KAJ1163755.1"/>
    </source>
</evidence>
<accession>A0AAV7SI87</accession>
<evidence type="ECO:0000256" key="1">
    <source>
        <dbReference type="SAM" id="MobiDB-lite"/>
    </source>
</evidence>
<comment type="caution">
    <text evidence="2">The sequence shown here is derived from an EMBL/GenBank/DDBJ whole genome shotgun (WGS) entry which is preliminary data.</text>
</comment>
<feature type="region of interest" description="Disordered" evidence="1">
    <location>
        <begin position="74"/>
        <end position="107"/>
    </location>
</feature>
<organism evidence="2 3">
    <name type="scientific">Pleurodeles waltl</name>
    <name type="common">Iberian ribbed newt</name>
    <dbReference type="NCBI Taxonomy" id="8319"/>
    <lineage>
        <taxon>Eukaryota</taxon>
        <taxon>Metazoa</taxon>
        <taxon>Chordata</taxon>
        <taxon>Craniata</taxon>
        <taxon>Vertebrata</taxon>
        <taxon>Euteleostomi</taxon>
        <taxon>Amphibia</taxon>
        <taxon>Batrachia</taxon>
        <taxon>Caudata</taxon>
        <taxon>Salamandroidea</taxon>
        <taxon>Salamandridae</taxon>
        <taxon>Pleurodelinae</taxon>
        <taxon>Pleurodeles</taxon>
    </lineage>
</organism>
<feature type="compositionally biased region" description="Basic residues" evidence="1">
    <location>
        <begin position="78"/>
        <end position="88"/>
    </location>
</feature>
<keyword evidence="3" id="KW-1185">Reference proteome</keyword>
<evidence type="ECO:0000313" key="3">
    <source>
        <dbReference type="Proteomes" id="UP001066276"/>
    </source>
</evidence>